<evidence type="ECO:0000256" key="3">
    <source>
        <dbReference type="ARBA" id="ARBA00001941"/>
    </source>
</evidence>
<evidence type="ECO:0000259" key="11">
    <source>
        <dbReference type="SMART" id="SM00471"/>
    </source>
</evidence>
<name>A0A086K876_TOXGO</name>
<dbReference type="EC" id="3.1.3.89" evidence="7"/>
<feature type="compositionally biased region" description="Basic and acidic residues" evidence="10">
    <location>
        <begin position="225"/>
        <end position="241"/>
    </location>
</feature>
<dbReference type="VEuPathDB" id="ToxoDB:TGP89_309290"/>
<reference evidence="12 13" key="1">
    <citation type="submission" date="2014-03" db="EMBL/GenBank/DDBJ databases">
        <authorList>
            <person name="Sibley D."/>
            <person name="Venepally P."/>
            <person name="Karamycheva S."/>
            <person name="Hadjithomas M."/>
            <person name="Khan A."/>
            <person name="Brunk B."/>
            <person name="Roos D."/>
            <person name="Caler E."/>
            <person name="Lorenzi H."/>
        </authorList>
    </citation>
    <scope>NUCLEOTIDE SEQUENCE [LARGE SCALE GENOMIC DNA]</scope>
    <source>
        <strain evidence="13">p89</strain>
    </source>
</reference>
<comment type="cofactor">
    <cofactor evidence="3">
        <name>Co(2+)</name>
        <dbReference type="ChEBI" id="CHEBI:48828"/>
    </cofactor>
</comment>
<dbReference type="PANTHER" id="PTHR11845:SF13">
    <property type="entry name" value="5'-DEOXYNUCLEOTIDASE HDDC2"/>
    <property type="match status" value="1"/>
</dbReference>
<evidence type="ECO:0000256" key="6">
    <source>
        <dbReference type="ARBA" id="ARBA00011738"/>
    </source>
</evidence>
<dbReference type="OrthoDB" id="10254258at2759"/>
<evidence type="ECO:0000256" key="4">
    <source>
        <dbReference type="ARBA" id="ARBA00004074"/>
    </source>
</evidence>
<evidence type="ECO:0000256" key="2">
    <source>
        <dbReference type="ARBA" id="ARBA00001936"/>
    </source>
</evidence>
<comment type="subunit">
    <text evidence="6">Homodimer.</text>
</comment>
<feature type="region of interest" description="Disordered" evidence="10">
    <location>
        <begin position="209"/>
        <end position="249"/>
    </location>
</feature>
<dbReference type="PANTHER" id="PTHR11845">
    <property type="entry name" value="5'-DEOXYNUCLEOTIDASE HDDC2"/>
    <property type="match status" value="1"/>
</dbReference>
<comment type="caution">
    <text evidence="12">The sequence shown here is derived from an EMBL/GenBank/DDBJ whole genome shotgun (WGS) entry which is preliminary data.</text>
</comment>
<evidence type="ECO:0000256" key="10">
    <source>
        <dbReference type="SAM" id="MobiDB-lite"/>
    </source>
</evidence>
<dbReference type="InterPro" id="IPR039356">
    <property type="entry name" value="YfbR/HDDC2"/>
</dbReference>
<comment type="similarity">
    <text evidence="5">Belongs to the HDDC2 family.</text>
</comment>
<dbReference type="AlphaFoldDB" id="A0A086K876"/>
<dbReference type="InterPro" id="IPR003607">
    <property type="entry name" value="HD/PDEase_dom"/>
</dbReference>
<protein>
    <recommendedName>
        <fullName evidence="7">5'-deoxynucleotidase</fullName>
        <ecNumber evidence="7">3.1.3.89</ecNumber>
    </recommendedName>
</protein>
<dbReference type="Gene3D" id="1.10.3210.10">
    <property type="entry name" value="Hypothetical protein af1432"/>
    <property type="match status" value="1"/>
</dbReference>
<sequence>MASSSAAPAGPGSHSEASSGDAKGGETCYCSLLNFLLMVGELKKLKRTGWKLSGVRGPESVAEHSFRAGICAFLIGTDPQSSKLIRENKLDRNKCIKMALVHDLAEALAGDITPHCGVSAEAKRKQEREALEKILRPLPASAGSSFLSCDQCRTPATSKQGADAIPPALPVGEEILSLWEEYEEGTTEEAKYVFDIDKFEMILQAFEYESDPSQEGPSSGPFYHRAQEETEEKEHQHHTEAAAEENGSRKRRRLYMPSFYRSTENVFRSDLFKSLDFVLRNRRGTLPQVQRAAKLEAQNQQDAGK</sequence>
<dbReference type="EMBL" id="AEYI02001179">
    <property type="protein sequence ID" value="KFG40594.1"/>
    <property type="molecule type" value="Genomic_DNA"/>
</dbReference>
<evidence type="ECO:0000313" key="12">
    <source>
        <dbReference type="EMBL" id="KFG40594.1"/>
    </source>
</evidence>
<dbReference type="SUPFAM" id="SSF109604">
    <property type="entry name" value="HD-domain/PDEase-like"/>
    <property type="match status" value="1"/>
</dbReference>
<organism evidence="12 13">
    <name type="scientific">Toxoplasma gondii p89</name>
    <dbReference type="NCBI Taxonomy" id="943119"/>
    <lineage>
        <taxon>Eukaryota</taxon>
        <taxon>Sar</taxon>
        <taxon>Alveolata</taxon>
        <taxon>Apicomplexa</taxon>
        <taxon>Conoidasida</taxon>
        <taxon>Coccidia</taxon>
        <taxon>Eucoccidiorida</taxon>
        <taxon>Eimeriorina</taxon>
        <taxon>Sarcocystidae</taxon>
        <taxon>Toxoplasma</taxon>
    </lineage>
</organism>
<evidence type="ECO:0000256" key="7">
    <source>
        <dbReference type="ARBA" id="ARBA00012964"/>
    </source>
</evidence>
<accession>A0A086K876</accession>
<evidence type="ECO:0000313" key="13">
    <source>
        <dbReference type="Proteomes" id="UP000028828"/>
    </source>
</evidence>
<dbReference type="GO" id="GO:0005737">
    <property type="term" value="C:cytoplasm"/>
    <property type="evidence" value="ECO:0007669"/>
    <property type="project" value="TreeGrafter"/>
</dbReference>
<dbReference type="SMART" id="SM00471">
    <property type="entry name" value="HDc"/>
    <property type="match status" value="1"/>
</dbReference>
<evidence type="ECO:0000256" key="9">
    <source>
        <dbReference type="ARBA" id="ARBA00022801"/>
    </source>
</evidence>
<gene>
    <name evidence="12" type="ORF">TGP89_309290</name>
</gene>
<feature type="region of interest" description="Disordered" evidence="10">
    <location>
        <begin position="1"/>
        <end position="23"/>
    </location>
</feature>
<evidence type="ECO:0000256" key="5">
    <source>
        <dbReference type="ARBA" id="ARBA00009999"/>
    </source>
</evidence>
<comment type="function">
    <text evidence="4">Catalyzes the dephosphorylation of the nucleoside 5'-monophosphates deoxyadenosine monophosphate (dAMP), deoxycytidine monophosphate (dCMP), deoxyguanosine monophosphate (dGMP) and deoxythymidine monophosphate (dTMP).</text>
</comment>
<dbReference type="Proteomes" id="UP000028828">
    <property type="component" value="Unassembled WGS sequence"/>
</dbReference>
<evidence type="ECO:0000256" key="8">
    <source>
        <dbReference type="ARBA" id="ARBA00022723"/>
    </source>
</evidence>
<feature type="domain" description="HD/PDEase" evidence="11">
    <location>
        <begin position="57"/>
        <end position="211"/>
    </location>
</feature>
<proteinExistence type="inferred from homology"/>
<feature type="compositionally biased region" description="Low complexity" evidence="10">
    <location>
        <begin position="1"/>
        <end position="20"/>
    </location>
</feature>
<dbReference type="Pfam" id="PF13023">
    <property type="entry name" value="HD_3"/>
    <property type="match status" value="1"/>
</dbReference>
<dbReference type="GO" id="GO:0002953">
    <property type="term" value="F:5'-deoxynucleotidase activity"/>
    <property type="evidence" value="ECO:0007669"/>
    <property type="project" value="UniProtKB-EC"/>
</dbReference>
<dbReference type="GO" id="GO:0046872">
    <property type="term" value="F:metal ion binding"/>
    <property type="evidence" value="ECO:0007669"/>
    <property type="project" value="UniProtKB-KW"/>
</dbReference>
<comment type="catalytic activity">
    <reaction evidence="1">
        <text>a 2'-deoxyribonucleoside 5'-phosphate + H2O = a 2'-deoxyribonucleoside + phosphate</text>
        <dbReference type="Rhea" id="RHEA:36167"/>
        <dbReference type="ChEBI" id="CHEBI:15377"/>
        <dbReference type="ChEBI" id="CHEBI:18274"/>
        <dbReference type="ChEBI" id="CHEBI:43474"/>
        <dbReference type="ChEBI" id="CHEBI:65317"/>
        <dbReference type="EC" id="3.1.3.89"/>
    </reaction>
</comment>
<comment type="cofactor">
    <cofactor evidence="2">
        <name>Mn(2+)</name>
        <dbReference type="ChEBI" id="CHEBI:29035"/>
    </cofactor>
</comment>
<evidence type="ECO:0000256" key="1">
    <source>
        <dbReference type="ARBA" id="ARBA00001638"/>
    </source>
</evidence>
<dbReference type="InterPro" id="IPR006674">
    <property type="entry name" value="HD_domain"/>
</dbReference>
<keyword evidence="8" id="KW-0479">Metal-binding</keyword>
<keyword evidence="9" id="KW-0378">Hydrolase</keyword>